<name>A0A383BF12_9ZZZZ</name>
<accession>A0A383BF12</accession>
<dbReference type="AlphaFoldDB" id="A0A383BF12"/>
<organism evidence="2">
    <name type="scientific">marine metagenome</name>
    <dbReference type="NCBI Taxonomy" id="408172"/>
    <lineage>
        <taxon>unclassified sequences</taxon>
        <taxon>metagenomes</taxon>
        <taxon>ecological metagenomes</taxon>
    </lineage>
</organism>
<feature type="non-terminal residue" evidence="2">
    <location>
        <position position="81"/>
    </location>
</feature>
<feature type="region of interest" description="Disordered" evidence="1">
    <location>
        <begin position="54"/>
        <end position="81"/>
    </location>
</feature>
<evidence type="ECO:0000313" key="2">
    <source>
        <dbReference type="EMBL" id="SVE18411.1"/>
    </source>
</evidence>
<dbReference type="EMBL" id="UINC01199809">
    <property type="protein sequence ID" value="SVE18411.1"/>
    <property type="molecule type" value="Genomic_DNA"/>
</dbReference>
<sequence length="81" mass="9675">MYLPLVLLAQNSLEKSRLEDRAKWEGVQERIEGAVERGEITREQADERYAEFRKRINPNKREQNTELEKQYNKLGVNNLDR</sequence>
<reference evidence="2" key="1">
    <citation type="submission" date="2018-05" db="EMBL/GenBank/DDBJ databases">
        <authorList>
            <person name="Lanie J.A."/>
            <person name="Ng W.-L."/>
            <person name="Kazmierczak K.M."/>
            <person name="Andrzejewski T.M."/>
            <person name="Davidsen T.M."/>
            <person name="Wayne K.J."/>
            <person name="Tettelin H."/>
            <person name="Glass J.I."/>
            <person name="Rusch D."/>
            <person name="Podicherti R."/>
            <person name="Tsui H.-C.T."/>
            <person name="Winkler M.E."/>
        </authorList>
    </citation>
    <scope>NUCLEOTIDE SEQUENCE</scope>
</reference>
<proteinExistence type="predicted"/>
<feature type="compositionally biased region" description="Basic and acidic residues" evidence="1">
    <location>
        <begin position="54"/>
        <end position="71"/>
    </location>
</feature>
<protein>
    <submittedName>
        <fullName evidence="2">Uncharacterized protein</fullName>
    </submittedName>
</protein>
<gene>
    <name evidence="2" type="ORF">METZ01_LOCUS471265</name>
</gene>
<evidence type="ECO:0000256" key="1">
    <source>
        <dbReference type="SAM" id="MobiDB-lite"/>
    </source>
</evidence>